<feature type="domain" description="Chorismate mutase" evidence="3">
    <location>
        <begin position="46"/>
        <end position="137"/>
    </location>
</feature>
<comment type="caution">
    <text evidence="4">The sequence shown here is derived from an EMBL/GenBank/DDBJ whole genome shotgun (WGS) entry which is preliminary data.</text>
</comment>
<dbReference type="InterPro" id="IPR010951">
    <property type="entry name" value="CM_bact"/>
</dbReference>
<proteinExistence type="predicted"/>
<dbReference type="eggNOG" id="COG1605">
    <property type="taxonomic scope" value="Bacteria"/>
</dbReference>
<dbReference type="InterPro" id="IPR036979">
    <property type="entry name" value="CM_dom_sf"/>
</dbReference>
<evidence type="ECO:0000259" key="3">
    <source>
        <dbReference type="PROSITE" id="PS51168"/>
    </source>
</evidence>
<dbReference type="InterPro" id="IPR051331">
    <property type="entry name" value="Chorismate_mutase-related"/>
</dbReference>
<organism evidence="4 5">
    <name type="scientific">Bifidobacterium mongoliense DSM 21395</name>
    <dbReference type="NCBI Taxonomy" id="1437603"/>
    <lineage>
        <taxon>Bacteria</taxon>
        <taxon>Bacillati</taxon>
        <taxon>Actinomycetota</taxon>
        <taxon>Actinomycetes</taxon>
        <taxon>Bifidobacteriales</taxon>
        <taxon>Bifidobacteriaceae</taxon>
        <taxon>Bifidobacterium</taxon>
    </lineage>
</organism>
<dbReference type="PROSITE" id="PS51168">
    <property type="entry name" value="CHORISMATE_MUT_2"/>
    <property type="match status" value="1"/>
</dbReference>
<evidence type="ECO:0000256" key="1">
    <source>
        <dbReference type="ARBA" id="ARBA00023235"/>
    </source>
</evidence>
<dbReference type="STRING" id="1437603.GCA_000771525_01651"/>
<dbReference type="InterPro" id="IPR002701">
    <property type="entry name" value="CM_II_prokaryot"/>
</dbReference>
<dbReference type="Pfam" id="PF01817">
    <property type="entry name" value="CM_2"/>
    <property type="match status" value="1"/>
</dbReference>
<dbReference type="AlphaFoldDB" id="A0A087C061"/>
<sequence length="143" mass="15716">MGSVGSPGDTVGSMHVKNEAHDDDIEGDWSGTVIDAAQMRRDPKVEHEVERIETLRGSIDNLDGAMVAILAERFRATDEIGHAKAAAGFGPEDPEREREQASRLRDLAEHAGLDAGIARRYMEFVVSEAKRRHQEIAEGRVGR</sequence>
<evidence type="ECO:0000313" key="4">
    <source>
        <dbReference type="EMBL" id="KFI76661.1"/>
    </source>
</evidence>
<dbReference type="InterPro" id="IPR036263">
    <property type="entry name" value="Chorismate_II_sf"/>
</dbReference>
<accession>A0A087C061</accession>
<dbReference type="EMBL" id="JGZE01000012">
    <property type="protein sequence ID" value="KFI76661.1"/>
    <property type="molecule type" value="Genomic_DNA"/>
</dbReference>
<dbReference type="Gene3D" id="1.20.59.10">
    <property type="entry name" value="Chorismate mutase"/>
    <property type="match status" value="1"/>
</dbReference>
<dbReference type="PANTHER" id="PTHR38041">
    <property type="entry name" value="CHORISMATE MUTASE"/>
    <property type="match status" value="1"/>
</dbReference>
<protein>
    <submittedName>
        <fullName evidence="4">Chorismate mutase</fullName>
    </submittedName>
</protein>
<dbReference type="SUPFAM" id="SSF48600">
    <property type="entry name" value="Chorismate mutase II"/>
    <property type="match status" value="1"/>
</dbReference>
<reference evidence="4 5" key="1">
    <citation type="submission" date="2014-03" db="EMBL/GenBank/DDBJ databases">
        <title>Genomics of Bifidobacteria.</title>
        <authorList>
            <person name="Ventura M."/>
            <person name="Milani C."/>
            <person name="Lugli G.A."/>
        </authorList>
    </citation>
    <scope>NUCLEOTIDE SEQUENCE [LARGE SCALE GENOMIC DNA]</scope>
    <source>
        <strain evidence="4 5">DSM 21395</strain>
    </source>
</reference>
<dbReference type="NCBIfam" id="TIGR01795">
    <property type="entry name" value="CM_mono_cladeE"/>
    <property type="match status" value="1"/>
</dbReference>
<dbReference type="GO" id="GO:0004106">
    <property type="term" value="F:chorismate mutase activity"/>
    <property type="evidence" value="ECO:0007669"/>
    <property type="project" value="InterPro"/>
</dbReference>
<evidence type="ECO:0000313" key="5">
    <source>
        <dbReference type="Proteomes" id="UP000029082"/>
    </source>
</evidence>
<dbReference type="GO" id="GO:0009697">
    <property type="term" value="P:salicylic acid biosynthetic process"/>
    <property type="evidence" value="ECO:0007669"/>
    <property type="project" value="TreeGrafter"/>
</dbReference>
<dbReference type="PANTHER" id="PTHR38041:SF1">
    <property type="entry name" value="CHORISMATE MUTASE"/>
    <property type="match status" value="1"/>
</dbReference>
<keyword evidence="1" id="KW-0413">Isomerase</keyword>
<dbReference type="SMART" id="SM00830">
    <property type="entry name" value="CM_2"/>
    <property type="match status" value="1"/>
</dbReference>
<dbReference type="Proteomes" id="UP000029082">
    <property type="component" value="Unassembled WGS sequence"/>
</dbReference>
<evidence type="ECO:0000256" key="2">
    <source>
        <dbReference type="SAM" id="MobiDB-lite"/>
    </source>
</evidence>
<name>A0A087C061_9BIFI</name>
<dbReference type="GO" id="GO:0046417">
    <property type="term" value="P:chorismate metabolic process"/>
    <property type="evidence" value="ECO:0007669"/>
    <property type="project" value="InterPro"/>
</dbReference>
<feature type="region of interest" description="Disordered" evidence="2">
    <location>
        <begin position="1"/>
        <end position="28"/>
    </location>
</feature>
<gene>
    <name evidence="4" type="ORF">BMON_0796</name>
</gene>
<keyword evidence="5" id="KW-1185">Reference proteome</keyword>